<feature type="transmembrane region" description="Helical" evidence="5">
    <location>
        <begin position="301"/>
        <end position="320"/>
    </location>
</feature>
<gene>
    <name evidence="6" type="ORF">PAPYR_1105</name>
</gene>
<evidence type="ECO:0000256" key="3">
    <source>
        <dbReference type="ARBA" id="ARBA00022989"/>
    </source>
</evidence>
<comment type="subcellular location">
    <subcellularLocation>
        <location evidence="1">Membrane</location>
        <topology evidence="1">Multi-pass membrane protein</topology>
    </subcellularLocation>
</comment>
<dbReference type="Pfam" id="PF04193">
    <property type="entry name" value="PQ-loop"/>
    <property type="match status" value="2"/>
</dbReference>
<feature type="transmembrane region" description="Helical" evidence="5">
    <location>
        <begin position="326"/>
        <end position="349"/>
    </location>
</feature>
<dbReference type="Proteomes" id="UP001141327">
    <property type="component" value="Unassembled WGS sequence"/>
</dbReference>
<dbReference type="Gene3D" id="1.20.1280.290">
    <property type="match status" value="2"/>
</dbReference>
<feature type="transmembrane region" description="Helical" evidence="5">
    <location>
        <begin position="264"/>
        <end position="281"/>
    </location>
</feature>
<feature type="transmembrane region" description="Helical" evidence="5">
    <location>
        <begin position="69"/>
        <end position="89"/>
    </location>
</feature>
<dbReference type="InterPro" id="IPR006603">
    <property type="entry name" value="PQ-loop_rpt"/>
</dbReference>
<feature type="transmembrane region" description="Helical" evidence="5">
    <location>
        <begin position="26"/>
        <end position="49"/>
    </location>
</feature>
<evidence type="ECO:0000313" key="7">
    <source>
        <dbReference type="Proteomes" id="UP001141327"/>
    </source>
</evidence>
<proteinExistence type="predicted"/>
<keyword evidence="3 5" id="KW-1133">Transmembrane helix</keyword>
<evidence type="ECO:0000256" key="2">
    <source>
        <dbReference type="ARBA" id="ARBA00022692"/>
    </source>
</evidence>
<protein>
    <submittedName>
        <fullName evidence="6">PQ loop repeat protein</fullName>
    </submittedName>
</protein>
<evidence type="ECO:0000256" key="1">
    <source>
        <dbReference type="ARBA" id="ARBA00004141"/>
    </source>
</evidence>
<evidence type="ECO:0000256" key="4">
    <source>
        <dbReference type="ARBA" id="ARBA00023136"/>
    </source>
</evidence>
<accession>A0ABQ8UTJ3</accession>
<evidence type="ECO:0000313" key="6">
    <source>
        <dbReference type="EMBL" id="KAJ4462463.1"/>
    </source>
</evidence>
<feature type="transmembrane region" description="Helical" evidence="5">
    <location>
        <begin position="232"/>
        <end position="252"/>
    </location>
</feature>
<keyword evidence="2 5" id="KW-0812">Transmembrane</keyword>
<evidence type="ECO:0000256" key="5">
    <source>
        <dbReference type="SAM" id="Phobius"/>
    </source>
</evidence>
<sequence length="364" mass="39627">MVGTVASILPQIIELIRRRSGVGLSIWMMLLALLATGTLLANMLVFKWYQFRGCAQVGFVGCSPSLFGFYQNIIFFVGYSGIFISYLVCNWLDHKRRKAPGTADAGPLQASLSANHLTSTSCIVTVLNRKEAPEMPFVEISLPTGSPIERGVFKRVVVPDPSTEPLLASTGEDEEASGIGAIEYTTSSPQHLSAPAVVATAPEEAALHPGQHLPDTTSSQAQPYLFPIRGSLWVFLFALLGPVLFCVVPTSIFIGGRGPCETSIIVYAQVMGILSVICNIVQWSPQIWKTWRLKSKGSLSIIMLALNTPGSFLILFYLAVIEKNGVFTWISFLAAGSQQLFLLVLVIIFEVRRSRAARRAAGFL</sequence>
<reference evidence="6" key="1">
    <citation type="journal article" date="2022" name="bioRxiv">
        <title>Genomics of Preaxostyla Flagellates Illuminates Evolutionary Transitions and the Path Towards Mitochondrial Loss.</title>
        <authorList>
            <person name="Novak L.V.F."/>
            <person name="Treitli S.C."/>
            <person name="Pyrih J."/>
            <person name="Halakuc P."/>
            <person name="Pipaliya S.V."/>
            <person name="Vacek V."/>
            <person name="Brzon O."/>
            <person name="Soukal P."/>
            <person name="Eme L."/>
            <person name="Dacks J.B."/>
            <person name="Karnkowska A."/>
            <person name="Elias M."/>
            <person name="Hampl V."/>
        </authorList>
    </citation>
    <scope>NUCLEOTIDE SEQUENCE</scope>
    <source>
        <strain evidence="6">RCP-MX</strain>
    </source>
</reference>
<dbReference type="PANTHER" id="PTHR16201">
    <property type="entry name" value="SEVEN TRANSMEMBRANE PROTEIN 1-RELATED"/>
    <property type="match status" value="1"/>
</dbReference>
<dbReference type="SMART" id="SM00679">
    <property type="entry name" value="CTNS"/>
    <property type="match status" value="2"/>
</dbReference>
<keyword evidence="4 5" id="KW-0472">Membrane</keyword>
<comment type="caution">
    <text evidence="6">The sequence shown here is derived from an EMBL/GenBank/DDBJ whole genome shotgun (WGS) entry which is preliminary data.</text>
</comment>
<organism evidence="6 7">
    <name type="scientific">Paratrimastix pyriformis</name>
    <dbReference type="NCBI Taxonomy" id="342808"/>
    <lineage>
        <taxon>Eukaryota</taxon>
        <taxon>Metamonada</taxon>
        <taxon>Preaxostyla</taxon>
        <taxon>Paratrimastigidae</taxon>
        <taxon>Paratrimastix</taxon>
    </lineage>
</organism>
<name>A0ABQ8UTJ3_9EUKA</name>
<keyword evidence="7" id="KW-1185">Reference proteome</keyword>
<dbReference type="InterPro" id="IPR051415">
    <property type="entry name" value="LAAT-1"/>
</dbReference>
<dbReference type="PANTHER" id="PTHR16201:SF11">
    <property type="entry name" value="PQ-LOOP REPEAT-CONTAINING PROTEIN"/>
    <property type="match status" value="1"/>
</dbReference>
<dbReference type="EMBL" id="JAPMOS010000003">
    <property type="protein sequence ID" value="KAJ4462463.1"/>
    <property type="molecule type" value="Genomic_DNA"/>
</dbReference>